<evidence type="ECO:0000256" key="2">
    <source>
        <dbReference type="ARBA" id="ARBA00012418"/>
    </source>
</evidence>
<keyword evidence="6 11" id="KW-0548">Nucleotidyltransferase</keyword>
<dbReference type="NCBIfam" id="NF003513">
    <property type="entry name" value="PRK05182.1-2"/>
    <property type="match status" value="1"/>
</dbReference>
<keyword evidence="5 11" id="KW-0808">Transferase</keyword>
<evidence type="ECO:0000256" key="5">
    <source>
        <dbReference type="ARBA" id="ARBA00022679"/>
    </source>
</evidence>
<dbReference type="InterPro" id="IPR011773">
    <property type="entry name" value="DNA-dir_RpoA"/>
</dbReference>
<evidence type="ECO:0000256" key="4">
    <source>
        <dbReference type="ARBA" id="ARBA00022478"/>
    </source>
</evidence>
<dbReference type="InterPro" id="IPR011262">
    <property type="entry name" value="DNA-dir_RNA_pol_insert"/>
</dbReference>
<dbReference type="EC" id="2.7.7.6" evidence="2 11"/>
<sequence length="377" mass="41511">MGAARASVVASDARFEMVRAAHGAARVCWPHRDRLKGVVVIQKNWQELIKPQKLEVTPGDDPRSQATAVAEPLERGFGVTLGNALRRVLLSSLQGAAVTSVHIDGVLHEFSSIPGVREDVTDIVLNIKEIAVKMGAEGPKRIVLKKQGPGQVFAGDIQTVGDIQILNPDHVLCTLDEGAEIRMEFTVNNGKGYVAADRNRPEDAPIGLIPVDSLYSPVKKVAFKVENTREGQILDYDKLTMTIETNGSITPDDALAFAARIIQDQLEVFVNFEEPKKESEAPSIPELAFNPALLKKVDELELSVRSANCLKNDNIVYIGDLIQKTEAEMLRTPNFGRKSLNEIKEVLAQMGLHLGMEVPGWPPENIEELAKRFEEHY</sequence>
<evidence type="ECO:0000256" key="3">
    <source>
        <dbReference type="ARBA" id="ARBA00015972"/>
    </source>
</evidence>
<dbReference type="Gene3D" id="3.30.1360.10">
    <property type="entry name" value="RNA polymerase, RBP11-like subunit"/>
    <property type="match status" value="1"/>
</dbReference>
<proteinExistence type="inferred from homology"/>
<comment type="function">
    <text evidence="11">DNA-dependent RNA polymerase catalyzes the transcription of DNA into RNA using the four ribonucleoside triphosphates as substrates.</text>
</comment>
<dbReference type="GO" id="GO:0000428">
    <property type="term" value="C:DNA-directed RNA polymerase complex"/>
    <property type="evidence" value="ECO:0007669"/>
    <property type="project" value="UniProtKB-KW"/>
</dbReference>
<evidence type="ECO:0000256" key="10">
    <source>
        <dbReference type="ARBA" id="ARBA00048552"/>
    </source>
</evidence>
<evidence type="ECO:0000256" key="11">
    <source>
        <dbReference type="HAMAP-Rule" id="MF_00059"/>
    </source>
</evidence>
<evidence type="ECO:0000256" key="1">
    <source>
        <dbReference type="ARBA" id="ARBA00007123"/>
    </source>
</evidence>
<dbReference type="Pfam" id="PF03118">
    <property type="entry name" value="RNA_pol_A_CTD"/>
    <property type="match status" value="1"/>
</dbReference>
<evidence type="ECO:0000256" key="9">
    <source>
        <dbReference type="ARBA" id="ARBA00033070"/>
    </source>
</evidence>
<dbReference type="SUPFAM" id="SSF55257">
    <property type="entry name" value="RBP11-like subunits of RNA polymerase"/>
    <property type="match status" value="1"/>
</dbReference>
<keyword evidence="4 11" id="KW-0240">DNA-directed RNA polymerase</keyword>
<evidence type="ECO:0000256" key="7">
    <source>
        <dbReference type="ARBA" id="ARBA00023163"/>
    </source>
</evidence>
<dbReference type="SUPFAM" id="SSF47789">
    <property type="entry name" value="C-terminal domain of RNA polymerase alpha subunit"/>
    <property type="match status" value="1"/>
</dbReference>
<dbReference type="InterPro" id="IPR036643">
    <property type="entry name" value="RNApol_insert_sf"/>
</dbReference>
<evidence type="ECO:0000313" key="13">
    <source>
        <dbReference type="EMBL" id="MDQ0394091.1"/>
    </source>
</evidence>
<dbReference type="Pfam" id="PF01193">
    <property type="entry name" value="RNA_pol_L"/>
    <property type="match status" value="1"/>
</dbReference>
<dbReference type="Pfam" id="PF01000">
    <property type="entry name" value="RNA_pol_A_bac"/>
    <property type="match status" value="1"/>
</dbReference>
<dbReference type="InterPro" id="IPR011263">
    <property type="entry name" value="DNA-dir_RNA_pol_RpoA/D/Rpb3"/>
</dbReference>
<gene>
    <name evidence="11" type="primary">rpoA</name>
    <name evidence="13" type="ORF">J3R73_003883</name>
</gene>
<dbReference type="NCBIfam" id="TIGR02027">
    <property type="entry name" value="rpoA"/>
    <property type="match status" value="1"/>
</dbReference>
<dbReference type="InterPro" id="IPR011260">
    <property type="entry name" value="RNAP_asu_C"/>
</dbReference>
<comment type="catalytic activity">
    <reaction evidence="10 11">
        <text>RNA(n) + a ribonucleoside 5'-triphosphate = RNA(n+1) + diphosphate</text>
        <dbReference type="Rhea" id="RHEA:21248"/>
        <dbReference type="Rhea" id="RHEA-COMP:14527"/>
        <dbReference type="Rhea" id="RHEA-COMP:17342"/>
        <dbReference type="ChEBI" id="CHEBI:33019"/>
        <dbReference type="ChEBI" id="CHEBI:61557"/>
        <dbReference type="ChEBI" id="CHEBI:140395"/>
        <dbReference type="EC" id="2.7.7.6"/>
    </reaction>
</comment>
<accession>A0ABU0FHK2</accession>
<dbReference type="NCBIfam" id="NF003519">
    <property type="entry name" value="PRK05182.2-5"/>
    <property type="match status" value="1"/>
</dbReference>
<dbReference type="Proteomes" id="UP001237448">
    <property type="component" value="Unassembled WGS sequence"/>
</dbReference>
<dbReference type="GO" id="GO:0003899">
    <property type="term" value="F:DNA-directed RNA polymerase activity"/>
    <property type="evidence" value="ECO:0007669"/>
    <property type="project" value="UniProtKB-EC"/>
</dbReference>
<dbReference type="SUPFAM" id="SSF56553">
    <property type="entry name" value="Insert subdomain of RNA polymerase alpha subunit"/>
    <property type="match status" value="1"/>
</dbReference>
<dbReference type="CDD" id="cd06928">
    <property type="entry name" value="RNAP_alpha_NTD"/>
    <property type="match status" value="1"/>
</dbReference>
<feature type="domain" description="DNA-directed RNA polymerase RpoA/D/Rpb3-type" evidence="12">
    <location>
        <begin position="65"/>
        <end position="272"/>
    </location>
</feature>
<comment type="similarity">
    <text evidence="1 11">Belongs to the RNA polymerase alpha chain family.</text>
</comment>
<evidence type="ECO:0000256" key="8">
    <source>
        <dbReference type="ARBA" id="ARBA00032524"/>
    </source>
</evidence>
<keyword evidence="7 11" id="KW-0804">Transcription</keyword>
<organism evidence="13 14">
    <name type="scientific">Labrys monachus</name>
    <dbReference type="NCBI Taxonomy" id="217067"/>
    <lineage>
        <taxon>Bacteria</taxon>
        <taxon>Pseudomonadati</taxon>
        <taxon>Pseudomonadota</taxon>
        <taxon>Alphaproteobacteria</taxon>
        <taxon>Hyphomicrobiales</taxon>
        <taxon>Xanthobacteraceae</taxon>
        <taxon>Labrys</taxon>
    </lineage>
</organism>
<feature type="region of interest" description="Alpha N-terminal domain (alpha-NTD)" evidence="11">
    <location>
        <begin position="1"/>
        <end position="273"/>
    </location>
</feature>
<comment type="subunit">
    <text evidence="11">Homodimer. The RNAP catalytic core consists of 2 alpha, 1 beta, 1 beta' and 1 omega subunit. When a sigma factor is associated with the core the holoenzyme is formed, which can initiate transcription.</text>
</comment>
<dbReference type="Gene3D" id="2.170.120.12">
    <property type="entry name" value="DNA-directed RNA polymerase, insert domain"/>
    <property type="match status" value="1"/>
</dbReference>
<comment type="caution">
    <text evidence="13">The sequence shown here is derived from an EMBL/GenBank/DDBJ whole genome shotgun (WGS) entry which is preliminary data.</text>
</comment>
<protein>
    <recommendedName>
        <fullName evidence="3 11">DNA-directed RNA polymerase subunit alpha</fullName>
        <shortName evidence="11">RNAP subunit alpha</shortName>
        <ecNumber evidence="2 11">2.7.7.6</ecNumber>
    </recommendedName>
    <alternativeName>
        <fullName evidence="9 11">RNA polymerase subunit alpha</fullName>
    </alternativeName>
    <alternativeName>
        <fullName evidence="8 11">Transcriptase subunit alpha</fullName>
    </alternativeName>
</protein>
<comment type="domain">
    <text evidence="11">The N-terminal domain is essential for RNAP assembly and basal transcription, whereas the C-terminal domain is involved in interaction with transcriptional regulators and with upstream promoter elements.</text>
</comment>
<evidence type="ECO:0000313" key="14">
    <source>
        <dbReference type="Proteomes" id="UP001237448"/>
    </source>
</evidence>
<dbReference type="SMART" id="SM00662">
    <property type="entry name" value="RPOLD"/>
    <property type="match status" value="1"/>
</dbReference>
<dbReference type="HAMAP" id="MF_00059">
    <property type="entry name" value="RNApol_bact_RpoA"/>
    <property type="match status" value="1"/>
</dbReference>
<reference evidence="13 14" key="1">
    <citation type="submission" date="2023-07" db="EMBL/GenBank/DDBJ databases">
        <title>Genomic Encyclopedia of Type Strains, Phase IV (KMG-IV): sequencing the most valuable type-strain genomes for metagenomic binning, comparative biology and taxonomic classification.</title>
        <authorList>
            <person name="Goeker M."/>
        </authorList>
    </citation>
    <scope>NUCLEOTIDE SEQUENCE [LARGE SCALE GENOMIC DNA]</scope>
    <source>
        <strain evidence="13 14">DSM 5896</strain>
    </source>
</reference>
<evidence type="ECO:0000256" key="6">
    <source>
        <dbReference type="ARBA" id="ARBA00022695"/>
    </source>
</evidence>
<name>A0ABU0FHK2_9HYPH</name>
<dbReference type="InterPro" id="IPR036603">
    <property type="entry name" value="RBP11-like"/>
</dbReference>
<feature type="region of interest" description="Alpha C-terminal domain (alpha-CTD)" evidence="11">
    <location>
        <begin position="289"/>
        <end position="377"/>
    </location>
</feature>
<dbReference type="EMBL" id="JAUSVK010000001">
    <property type="protein sequence ID" value="MDQ0394091.1"/>
    <property type="molecule type" value="Genomic_DNA"/>
</dbReference>
<keyword evidence="14" id="KW-1185">Reference proteome</keyword>
<evidence type="ECO:0000259" key="12">
    <source>
        <dbReference type="SMART" id="SM00662"/>
    </source>
</evidence>
<dbReference type="Gene3D" id="1.10.150.20">
    <property type="entry name" value="5' to 3' exonuclease, C-terminal subdomain"/>
    <property type="match status" value="1"/>
</dbReference>